<reference evidence="1 2" key="1">
    <citation type="submission" date="2020-08" db="EMBL/GenBank/DDBJ databases">
        <title>Sequencing the genomes of 1000 actinobacteria strains.</title>
        <authorList>
            <person name="Klenk H.-P."/>
        </authorList>
    </citation>
    <scope>NUCLEOTIDE SEQUENCE [LARGE SCALE GENOMIC DNA]</scope>
    <source>
        <strain evidence="1 2">DSM 45362</strain>
    </source>
</reference>
<dbReference type="RefSeq" id="WP_184836623.1">
    <property type="nucleotide sequence ID" value="NZ_JACHMN010000002.1"/>
</dbReference>
<dbReference type="Proteomes" id="UP000587527">
    <property type="component" value="Unassembled WGS sequence"/>
</dbReference>
<comment type="caution">
    <text evidence="1">The sequence shown here is derived from an EMBL/GenBank/DDBJ whole genome shotgun (WGS) entry which is preliminary data.</text>
</comment>
<evidence type="ECO:0008006" key="3">
    <source>
        <dbReference type="Google" id="ProtNLM"/>
    </source>
</evidence>
<evidence type="ECO:0000313" key="2">
    <source>
        <dbReference type="Proteomes" id="UP000587527"/>
    </source>
</evidence>
<name>A0A841BQY6_9ACTN</name>
<proteinExistence type="predicted"/>
<protein>
    <recommendedName>
        <fullName evidence="3">PE domain-containing protein</fullName>
    </recommendedName>
</protein>
<dbReference type="EMBL" id="JACHMN010000002">
    <property type="protein sequence ID" value="MBB5869766.1"/>
    <property type="molecule type" value="Genomic_DNA"/>
</dbReference>
<sequence>MRTQADELDRLAQSTLEVAEQIGAAWRPEMGMLTPASGAYPAVPGVDALRRAQENVIDAADIAVRRLLAVVEGDAERVWRVAFAYAEADRRAGQLLQRARGREI</sequence>
<keyword evidence="2" id="KW-1185">Reference proteome</keyword>
<evidence type="ECO:0000313" key="1">
    <source>
        <dbReference type="EMBL" id="MBB5869766.1"/>
    </source>
</evidence>
<gene>
    <name evidence="1" type="ORF">F4553_003145</name>
</gene>
<accession>A0A841BQY6</accession>
<organism evidence="1 2">
    <name type="scientific">Allocatelliglobosispora scoriae</name>
    <dbReference type="NCBI Taxonomy" id="643052"/>
    <lineage>
        <taxon>Bacteria</taxon>
        <taxon>Bacillati</taxon>
        <taxon>Actinomycetota</taxon>
        <taxon>Actinomycetes</taxon>
        <taxon>Micromonosporales</taxon>
        <taxon>Micromonosporaceae</taxon>
        <taxon>Allocatelliglobosispora</taxon>
    </lineage>
</organism>
<dbReference type="AlphaFoldDB" id="A0A841BQY6"/>